<dbReference type="InterPro" id="IPR038454">
    <property type="entry name" value="DnaA_N_sf"/>
</dbReference>
<evidence type="ECO:0000256" key="12">
    <source>
        <dbReference type="SAM" id="MobiDB-lite"/>
    </source>
</evidence>
<comment type="domain">
    <text evidence="8">Domain I is involved in oligomerization and binding regulators, domain II is flexibile and of varying length in different bacteria, domain III forms the AAA+ region, while domain IV binds dsDNA.</text>
</comment>
<feature type="domain" description="Chromosomal replication initiator DnaA C-terminal" evidence="14">
    <location>
        <begin position="375"/>
        <end position="444"/>
    </location>
</feature>
<dbReference type="FunFam" id="3.40.50.300:FF:000668">
    <property type="entry name" value="Chromosomal replication initiator protein DnaA"/>
    <property type="match status" value="1"/>
</dbReference>
<dbReference type="Gene3D" id="1.10.1750.10">
    <property type="match status" value="1"/>
</dbReference>
<dbReference type="SMART" id="SM00760">
    <property type="entry name" value="Bac_DnaA_C"/>
    <property type="match status" value="1"/>
</dbReference>
<evidence type="ECO:0000256" key="4">
    <source>
        <dbReference type="ARBA" id="ARBA00022741"/>
    </source>
</evidence>
<evidence type="ECO:0000256" key="8">
    <source>
        <dbReference type="HAMAP-Rule" id="MF_00377"/>
    </source>
</evidence>
<dbReference type="CDD" id="cd00009">
    <property type="entry name" value="AAA"/>
    <property type="match status" value="1"/>
</dbReference>
<dbReference type="GO" id="GO:0006270">
    <property type="term" value="P:DNA replication initiation"/>
    <property type="evidence" value="ECO:0007669"/>
    <property type="project" value="UniProtKB-UniRule"/>
</dbReference>
<dbReference type="InterPro" id="IPR003593">
    <property type="entry name" value="AAA+_ATPase"/>
</dbReference>
<keyword evidence="4 8" id="KW-0547">Nucleotide-binding</keyword>
<proteinExistence type="inferred from homology"/>
<dbReference type="Gene3D" id="3.40.50.300">
    <property type="entry name" value="P-loop containing nucleotide triphosphate hydrolases"/>
    <property type="match status" value="1"/>
</dbReference>
<organism evidence="15 16">
    <name type="scientific">Candidatus Nitronauta litoralis</name>
    <dbReference type="NCBI Taxonomy" id="2705533"/>
    <lineage>
        <taxon>Bacteria</taxon>
        <taxon>Pseudomonadati</taxon>
        <taxon>Nitrospinota/Tectimicrobiota group</taxon>
        <taxon>Nitrospinota</taxon>
        <taxon>Nitrospinia</taxon>
        <taxon>Nitrospinales</taxon>
        <taxon>Nitrospinaceae</taxon>
        <taxon>Candidatus Nitronauta</taxon>
    </lineage>
</organism>
<dbReference type="InterPro" id="IPR013159">
    <property type="entry name" value="DnaA_C"/>
</dbReference>
<feature type="region of interest" description="Domain I, interacts with DnaA modulators" evidence="8">
    <location>
        <begin position="1"/>
        <end position="104"/>
    </location>
</feature>
<dbReference type="GO" id="GO:0005886">
    <property type="term" value="C:plasma membrane"/>
    <property type="evidence" value="ECO:0007669"/>
    <property type="project" value="TreeGrafter"/>
</dbReference>
<evidence type="ECO:0000313" key="16">
    <source>
        <dbReference type="Proteomes" id="UP000594688"/>
    </source>
</evidence>
<dbReference type="PANTHER" id="PTHR30050:SF2">
    <property type="entry name" value="CHROMOSOMAL REPLICATION INITIATOR PROTEIN DNAA"/>
    <property type="match status" value="1"/>
</dbReference>
<dbReference type="PROSITE" id="PS01008">
    <property type="entry name" value="DNAA"/>
    <property type="match status" value="1"/>
</dbReference>
<dbReference type="GO" id="GO:0003688">
    <property type="term" value="F:DNA replication origin binding"/>
    <property type="evidence" value="ECO:0007669"/>
    <property type="project" value="UniProtKB-UniRule"/>
</dbReference>
<keyword evidence="2 8" id="KW-0963">Cytoplasm</keyword>
<gene>
    <name evidence="8 15" type="primary">dnaA</name>
    <name evidence="15" type="ORF">G3M70_05970</name>
</gene>
<evidence type="ECO:0000256" key="3">
    <source>
        <dbReference type="ARBA" id="ARBA00022705"/>
    </source>
</evidence>
<dbReference type="FunFam" id="1.10.1750.10:FF:000002">
    <property type="entry name" value="Chromosomal replication initiator protein DnaA"/>
    <property type="match status" value="1"/>
</dbReference>
<comment type="caution">
    <text evidence="8">Lacks conserved residue(s) required for the propagation of feature annotation.</text>
</comment>
<protein>
    <recommendedName>
        <fullName evidence="8 9">Chromosomal replication initiator protein DnaA</fullName>
    </recommendedName>
</protein>
<evidence type="ECO:0000256" key="1">
    <source>
        <dbReference type="ARBA" id="ARBA00006583"/>
    </source>
</evidence>
<dbReference type="InterPro" id="IPR027417">
    <property type="entry name" value="P-loop_NTPase"/>
</dbReference>
<keyword evidence="5 8" id="KW-0067">ATP-binding</keyword>
<dbReference type="SMART" id="SM00382">
    <property type="entry name" value="AAA"/>
    <property type="match status" value="1"/>
</dbReference>
<evidence type="ECO:0000256" key="10">
    <source>
        <dbReference type="RuleBase" id="RU000577"/>
    </source>
</evidence>
<reference evidence="15 16" key="1">
    <citation type="submission" date="2020-02" db="EMBL/GenBank/DDBJ databases">
        <title>Genomic and physiological characterization of two novel Nitrospinaceae genera.</title>
        <authorList>
            <person name="Mueller A.J."/>
            <person name="Jung M.-Y."/>
            <person name="Strachan C.R."/>
            <person name="Herbold C.W."/>
            <person name="Kirkegaard R.H."/>
            <person name="Daims H."/>
        </authorList>
    </citation>
    <scope>NUCLEOTIDE SEQUENCE [LARGE SCALE GENOMIC DNA]</scope>
    <source>
        <strain evidence="15">EB</strain>
    </source>
</reference>
<comment type="subcellular location">
    <subcellularLocation>
        <location evidence="8">Cytoplasm</location>
    </subcellularLocation>
</comment>
<evidence type="ECO:0000259" key="14">
    <source>
        <dbReference type="SMART" id="SM00760"/>
    </source>
</evidence>
<dbReference type="AlphaFoldDB" id="A0A7T0G046"/>
<dbReference type="InterPro" id="IPR013317">
    <property type="entry name" value="DnaA_dom"/>
</dbReference>
<dbReference type="Pfam" id="PF00308">
    <property type="entry name" value="Bac_DnaA"/>
    <property type="match status" value="1"/>
</dbReference>
<dbReference type="SUPFAM" id="SSF52540">
    <property type="entry name" value="P-loop containing nucleoside triphosphate hydrolases"/>
    <property type="match status" value="1"/>
</dbReference>
<dbReference type="EMBL" id="CP048685">
    <property type="protein sequence ID" value="QPJ61456.1"/>
    <property type="molecule type" value="Genomic_DNA"/>
</dbReference>
<feature type="binding site" evidence="8">
    <location>
        <position position="177"/>
    </location>
    <ligand>
        <name>ATP</name>
        <dbReference type="ChEBI" id="CHEBI:30616"/>
    </ligand>
</feature>
<dbReference type="Gene3D" id="1.10.8.60">
    <property type="match status" value="1"/>
</dbReference>
<keyword evidence="3 8" id="KW-0235">DNA replication</keyword>
<feature type="binding site" evidence="8">
    <location>
        <position position="175"/>
    </location>
    <ligand>
        <name>ATP</name>
        <dbReference type="ChEBI" id="CHEBI:30616"/>
    </ligand>
</feature>
<feature type="region of interest" description="Disordered" evidence="12">
    <location>
        <begin position="85"/>
        <end position="119"/>
    </location>
</feature>
<feature type="region of interest" description="Domain III, AAA+ region" evidence="8">
    <location>
        <begin position="131"/>
        <end position="347"/>
    </location>
</feature>
<dbReference type="NCBIfam" id="TIGR00362">
    <property type="entry name" value="DnaA"/>
    <property type="match status" value="1"/>
</dbReference>
<dbReference type="FunFam" id="1.10.8.60:FF:000003">
    <property type="entry name" value="Chromosomal replication initiator protein DnaA"/>
    <property type="match status" value="1"/>
</dbReference>
<evidence type="ECO:0000256" key="6">
    <source>
        <dbReference type="ARBA" id="ARBA00023121"/>
    </source>
</evidence>
<dbReference type="Pfam" id="PF08299">
    <property type="entry name" value="Bac_DnaA_C"/>
    <property type="match status" value="1"/>
</dbReference>
<dbReference type="InterPro" id="IPR018312">
    <property type="entry name" value="Chromosome_initiator_DnaA_CS"/>
</dbReference>
<dbReference type="InterPro" id="IPR001957">
    <property type="entry name" value="Chromosome_initiator_DnaA"/>
</dbReference>
<dbReference type="PRINTS" id="PR00051">
    <property type="entry name" value="DNAA"/>
</dbReference>
<dbReference type="InterPro" id="IPR010921">
    <property type="entry name" value="Trp_repressor/repl_initiator"/>
</dbReference>
<dbReference type="GO" id="GO:0006275">
    <property type="term" value="P:regulation of DNA replication"/>
    <property type="evidence" value="ECO:0007669"/>
    <property type="project" value="UniProtKB-UniRule"/>
</dbReference>
<evidence type="ECO:0000256" key="2">
    <source>
        <dbReference type="ARBA" id="ARBA00022490"/>
    </source>
</evidence>
<evidence type="ECO:0000256" key="7">
    <source>
        <dbReference type="ARBA" id="ARBA00023125"/>
    </source>
</evidence>
<dbReference type="Pfam" id="PF11638">
    <property type="entry name" value="DnaA_N"/>
    <property type="match status" value="1"/>
</dbReference>
<dbReference type="KEGG" id="nli:G3M70_05970"/>
<evidence type="ECO:0000256" key="9">
    <source>
        <dbReference type="NCBIfam" id="TIGR00362"/>
    </source>
</evidence>
<comment type="function">
    <text evidence="8 10">Plays an essential role in the initiation and regulation of chromosomal replication. ATP-DnaA binds to the origin of replication (oriC) to initiate formation of the DNA replication initiation complex once per cell cycle. Binds the DnaA box (a 9 base pair repeat at the origin) and separates the double-stranded (ds)DNA. Forms a right-handed helical filament on oriC DNA; dsDNA binds to the exterior of the filament while single-stranded (ss)DNA is stabiized in the filament's interior. The ATP-DnaA-oriC complex binds and stabilizes one strand of the AT-rich DNA unwinding element (DUE), permitting loading of DNA polymerase. After initiation quickly degrades to an ADP-DnaA complex that is not apt for DNA replication. Binds acidic phospholipids.</text>
</comment>
<dbReference type="Gene3D" id="3.30.300.180">
    <property type="match status" value="1"/>
</dbReference>
<dbReference type="InterPro" id="IPR020591">
    <property type="entry name" value="Chromosome_initiator_DnaA-like"/>
</dbReference>
<evidence type="ECO:0000259" key="13">
    <source>
        <dbReference type="SMART" id="SM00382"/>
    </source>
</evidence>
<feature type="binding site" evidence="8">
    <location>
        <position position="179"/>
    </location>
    <ligand>
        <name>ATP</name>
        <dbReference type="ChEBI" id="CHEBI:30616"/>
    </ligand>
</feature>
<evidence type="ECO:0000256" key="5">
    <source>
        <dbReference type="ARBA" id="ARBA00022840"/>
    </source>
</evidence>
<feature type="region of interest" description="Domain IV, binds dsDNA" evidence="8">
    <location>
        <begin position="348"/>
        <end position="468"/>
    </location>
</feature>
<feature type="domain" description="AAA+ ATPase" evidence="13">
    <location>
        <begin position="164"/>
        <end position="292"/>
    </location>
</feature>
<dbReference type="InterPro" id="IPR024633">
    <property type="entry name" value="DnaA_N_dom"/>
</dbReference>
<dbReference type="HAMAP" id="MF_00377">
    <property type="entry name" value="DnaA_bact"/>
    <property type="match status" value="1"/>
</dbReference>
<name>A0A7T0G046_9BACT</name>
<dbReference type="CDD" id="cd06571">
    <property type="entry name" value="Bac_DnaA_C"/>
    <property type="match status" value="1"/>
</dbReference>
<comment type="subunit">
    <text evidence="8">Oligomerizes as a right-handed, spiral filament on DNA at oriC.</text>
</comment>
<evidence type="ECO:0000313" key="15">
    <source>
        <dbReference type="EMBL" id="QPJ61456.1"/>
    </source>
</evidence>
<dbReference type="GO" id="GO:0005737">
    <property type="term" value="C:cytoplasm"/>
    <property type="evidence" value="ECO:0007669"/>
    <property type="project" value="UniProtKB-SubCell"/>
</dbReference>
<dbReference type="SUPFAM" id="SSF48295">
    <property type="entry name" value="TrpR-like"/>
    <property type="match status" value="1"/>
</dbReference>
<dbReference type="PANTHER" id="PTHR30050">
    <property type="entry name" value="CHROMOSOMAL REPLICATION INITIATOR PROTEIN DNAA"/>
    <property type="match status" value="1"/>
</dbReference>
<comment type="similarity">
    <text evidence="1 8 11">Belongs to the DnaA family.</text>
</comment>
<keyword evidence="6 8" id="KW-0446">Lipid-binding</keyword>
<sequence length="468" mass="53649">MNSLWNSCLEEIEKKILPENFNTWFSPTFSASNEKNRLTIAVPNRFYEKCLTENYLDLIQDTLNNLSSEKMEVMFEVIPGGLSPKAPLSSQNVEEKKEPEPAPATQPAPRVESPPSTPVFMQTRGNSYQTCLNPKYSFNSFVVGPNNQFAQAACEAVSNNPGFNYNPLFLYGAVGLGKTHLLHSIGNEILKAHPDAKVRYLSAENFTVDLIESIKRDQMHSFRERYRPLDVLLVDDIQFLGGKERTQEEFFYTFNSLYEYHKQIVISADRYPKDMHDIEERLRSRFESGLIADIIPPDLETKIAILFKKAESHKKKISQDVAAFLAQNIKSNIRELEGLLLRVIAYASFTKRDLDMELAQEVLRDFTVDKNRNFTIPNIMKTAASFFNLKVQDLKSKRRSREISVPRQIAMYICREYTPASLPEIGRQFGGKDHTTVIFSHKKIAKLVKENKEIENTVDEIVKIIEQS</sequence>
<keyword evidence="7 8" id="KW-0238">DNA-binding</keyword>
<feature type="binding site" evidence="8">
    <location>
        <position position="178"/>
    </location>
    <ligand>
        <name>ATP</name>
        <dbReference type="ChEBI" id="CHEBI:30616"/>
    </ligand>
</feature>
<dbReference type="Proteomes" id="UP000594688">
    <property type="component" value="Chromosome"/>
</dbReference>
<accession>A0A7T0G046</accession>
<dbReference type="GO" id="GO:0005524">
    <property type="term" value="F:ATP binding"/>
    <property type="evidence" value="ECO:0007669"/>
    <property type="project" value="UniProtKB-UniRule"/>
</dbReference>
<evidence type="ECO:0000256" key="11">
    <source>
        <dbReference type="RuleBase" id="RU004227"/>
    </source>
</evidence>
<dbReference type="GO" id="GO:0008289">
    <property type="term" value="F:lipid binding"/>
    <property type="evidence" value="ECO:0007669"/>
    <property type="project" value="UniProtKB-KW"/>
</dbReference>